<proteinExistence type="predicted"/>
<evidence type="ECO:0000313" key="3">
    <source>
        <dbReference type="Proteomes" id="UP001497623"/>
    </source>
</evidence>
<gene>
    <name evidence="2" type="ORF">MNOR_LOCUS35743</name>
</gene>
<protein>
    <submittedName>
        <fullName evidence="2">Uncharacterized protein</fullName>
    </submittedName>
</protein>
<keyword evidence="3" id="KW-1185">Reference proteome</keyword>
<feature type="signal peptide" evidence="1">
    <location>
        <begin position="1"/>
        <end position="21"/>
    </location>
</feature>
<dbReference type="EMBL" id="CAXKWB010061119">
    <property type="protein sequence ID" value="CAL4183927.1"/>
    <property type="molecule type" value="Genomic_DNA"/>
</dbReference>
<keyword evidence="1" id="KW-0732">Signal</keyword>
<reference evidence="2 3" key="1">
    <citation type="submission" date="2024-05" db="EMBL/GenBank/DDBJ databases">
        <authorList>
            <person name="Wallberg A."/>
        </authorList>
    </citation>
    <scope>NUCLEOTIDE SEQUENCE [LARGE SCALE GENOMIC DNA]</scope>
</reference>
<dbReference type="Proteomes" id="UP001497623">
    <property type="component" value="Unassembled WGS sequence"/>
</dbReference>
<accession>A0AAV2SFQ0</accession>
<organism evidence="2 3">
    <name type="scientific">Meganyctiphanes norvegica</name>
    <name type="common">Northern krill</name>
    <name type="synonym">Thysanopoda norvegica</name>
    <dbReference type="NCBI Taxonomy" id="48144"/>
    <lineage>
        <taxon>Eukaryota</taxon>
        <taxon>Metazoa</taxon>
        <taxon>Ecdysozoa</taxon>
        <taxon>Arthropoda</taxon>
        <taxon>Crustacea</taxon>
        <taxon>Multicrustacea</taxon>
        <taxon>Malacostraca</taxon>
        <taxon>Eumalacostraca</taxon>
        <taxon>Eucarida</taxon>
        <taxon>Euphausiacea</taxon>
        <taxon>Euphausiidae</taxon>
        <taxon>Meganyctiphanes</taxon>
    </lineage>
</organism>
<name>A0AAV2SFQ0_MEGNR</name>
<comment type="caution">
    <text evidence="2">The sequence shown here is derived from an EMBL/GenBank/DDBJ whole genome shotgun (WGS) entry which is preliminary data.</text>
</comment>
<feature type="chain" id="PRO_5043337709" evidence="1">
    <location>
        <begin position="22"/>
        <end position="241"/>
    </location>
</feature>
<feature type="non-terminal residue" evidence="2">
    <location>
        <position position="241"/>
    </location>
</feature>
<sequence length="241" mass="27425">MRNIIHVLVTYLLVGTSIVLSSNECRVRDKYSLDIWNGDPLRMLAFISDQDAFTCMLNFHGLDNYLFYDQIVLSTQANKVIKTENGNIEYLDIKSTVNVTGWVGFTFSMDQNSTFMVKIQNELILSYEVDYPVKSFTAYASNISLCSSKVSWGVGANEGVIIPIYSSSMNKGKSEEHYNLQFTLSSTVPFSPVITVEEKERFLTLKNREILLTKDLSQPLPSEKYVLGLQVKKQTVYINYK</sequence>
<evidence type="ECO:0000256" key="1">
    <source>
        <dbReference type="SAM" id="SignalP"/>
    </source>
</evidence>
<dbReference type="AlphaFoldDB" id="A0AAV2SFQ0"/>
<evidence type="ECO:0000313" key="2">
    <source>
        <dbReference type="EMBL" id="CAL4183927.1"/>
    </source>
</evidence>